<accession>A0A9Q9B9Y4</accession>
<dbReference type="EMBL" id="CP099433">
    <property type="protein sequence ID" value="USW59751.1"/>
    <property type="molecule type" value="Genomic_DNA"/>
</dbReference>
<protein>
    <submittedName>
        <fullName evidence="2">Uncharacterized protein</fullName>
    </submittedName>
</protein>
<dbReference type="AlphaFoldDB" id="A0A9Q9B9Y4"/>
<dbReference type="Proteomes" id="UP001056384">
    <property type="component" value="Chromosome 16"/>
</dbReference>
<name>A0A9Q9B9Y4_9PEZI</name>
<organism evidence="2 3">
    <name type="scientific">Septoria linicola</name>
    <dbReference type="NCBI Taxonomy" id="215465"/>
    <lineage>
        <taxon>Eukaryota</taxon>
        <taxon>Fungi</taxon>
        <taxon>Dikarya</taxon>
        <taxon>Ascomycota</taxon>
        <taxon>Pezizomycotina</taxon>
        <taxon>Dothideomycetes</taxon>
        <taxon>Dothideomycetidae</taxon>
        <taxon>Mycosphaerellales</taxon>
        <taxon>Mycosphaerellaceae</taxon>
        <taxon>Septoria</taxon>
    </lineage>
</organism>
<keyword evidence="3" id="KW-1185">Reference proteome</keyword>
<feature type="region of interest" description="Disordered" evidence="1">
    <location>
        <begin position="58"/>
        <end position="97"/>
    </location>
</feature>
<sequence length="97" mass="10548">MALAVPPSVNSPPAVETSLSASLLSPPPCRAEHNKEQLARTTQAAVKKQLKQATVHYKEVPRPPRPGLAPHRIAPETTGRQYEGSHSLRWPASVTRL</sequence>
<feature type="region of interest" description="Disordered" evidence="1">
    <location>
        <begin position="1"/>
        <end position="35"/>
    </location>
</feature>
<feature type="compositionally biased region" description="Low complexity" evidence="1">
    <location>
        <begin position="1"/>
        <end position="24"/>
    </location>
</feature>
<reference evidence="2" key="1">
    <citation type="submission" date="2022-06" db="EMBL/GenBank/DDBJ databases">
        <title>Complete genome sequences of two strains of the flax pathogen Septoria linicola.</title>
        <authorList>
            <person name="Lapalu N."/>
            <person name="Simon A."/>
            <person name="Demenou B."/>
            <person name="Paumier D."/>
            <person name="Guillot M.-P."/>
            <person name="Gout L."/>
            <person name="Valade R."/>
        </authorList>
    </citation>
    <scope>NUCLEOTIDE SEQUENCE</scope>
    <source>
        <strain evidence="2">SE15195</strain>
    </source>
</reference>
<evidence type="ECO:0000313" key="3">
    <source>
        <dbReference type="Proteomes" id="UP001056384"/>
    </source>
</evidence>
<gene>
    <name evidence="2" type="ORF">Slin15195_G130700</name>
</gene>
<evidence type="ECO:0000256" key="1">
    <source>
        <dbReference type="SAM" id="MobiDB-lite"/>
    </source>
</evidence>
<proteinExistence type="predicted"/>
<evidence type="ECO:0000313" key="2">
    <source>
        <dbReference type="EMBL" id="USW59751.1"/>
    </source>
</evidence>